<evidence type="ECO:0000313" key="1">
    <source>
        <dbReference type="EMBL" id="GAN31907.1"/>
    </source>
</evidence>
<dbReference type="Proteomes" id="UP000032309">
    <property type="component" value="Unassembled WGS sequence"/>
</dbReference>
<evidence type="ECO:0000313" key="2">
    <source>
        <dbReference type="Proteomes" id="UP000032309"/>
    </source>
</evidence>
<name>A0ABQ0JT41_9BACT</name>
<comment type="caution">
    <text evidence="1">The sequence shown here is derived from an EMBL/GenBank/DDBJ whole genome shotgun (WGS) entry which is preliminary data.</text>
</comment>
<reference evidence="2" key="1">
    <citation type="journal article" date="2015" name="Genome Announc.">
        <title>Draft Genome Sequence of an Anaerobic Ammonium-Oxidizing Bacterium, "Candidatus Brocadia sinica".</title>
        <authorList>
            <person name="Oshiki M."/>
            <person name="Shinyako-Hata K."/>
            <person name="Satoh H."/>
            <person name="Okabe S."/>
        </authorList>
    </citation>
    <scope>NUCLEOTIDE SEQUENCE [LARGE SCALE GENOMIC DNA]</scope>
    <source>
        <strain evidence="2">JPN1</strain>
    </source>
</reference>
<keyword evidence="2" id="KW-1185">Reference proteome</keyword>
<sequence length="101" mass="12167">MQQQVLYLRELNDTQRTGWVRTIEALWGEKTKAKQLALFPDDREELPVLACEAIRVRLDKIELRRPREWGACWVRDYKFIYKSLKLIDIMGFHCNNCRKKI</sequence>
<accession>A0ABQ0JT41</accession>
<organism evidence="1 2">
    <name type="scientific">Candidatus Brocadia sinica JPN1</name>
    <dbReference type="NCBI Taxonomy" id="1197129"/>
    <lineage>
        <taxon>Bacteria</taxon>
        <taxon>Pseudomonadati</taxon>
        <taxon>Planctomycetota</taxon>
        <taxon>Candidatus Brocadiia</taxon>
        <taxon>Candidatus Brocadiales</taxon>
        <taxon>Candidatus Brocadiaceae</taxon>
        <taxon>Candidatus Brocadia</taxon>
    </lineage>
</organism>
<proteinExistence type="predicted"/>
<gene>
    <name evidence="1" type="ORF">BROSI_A0411</name>
</gene>
<dbReference type="EMBL" id="BAFN01000001">
    <property type="protein sequence ID" value="GAN31907.1"/>
    <property type="molecule type" value="Genomic_DNA"/>
</dbReference>
<protein>
    <submittedName>
        <fullName evidence="1">Transposase IS4 family protein</fullName>
    </submittedName>
</protein>